<dbReference type="GO" id="GO:0052572">
    <property type="term" value="P:response to host immune response"/>
    <property type="evidence" value="ECO:0007669"/>
    <property type="project" value="TreeGrafter"/>
</dbReference>
<dbReference type="PANTHER" id="PTHR46766">
    <property type="entry name" value="GLUTAMINE-RICH PROTEIN 2"/>
    <property type="match status" value="1"/>
</dbReference>
<dbReference type="OrthoDB" id="4749975at2"/>
<name>A0A1X1TQA8_9MYCO</name>
<evidence type="ECO:0000256" key="1">
    <source>
        <dbReference type="ARBA" id="ARBA00010652"/>
    </source>
</evidence>
<comment type="similarity">
    <text evidence="1">Belongs to the mycobacterial PPE family.</text>
</comment>
<dbReference type="InterPro" id="IPR038332">
    <property type="entry name" value="PPE_sf"/>
</dbReference>
<gene>
    <name evidence="4" type="primary">PPE63_2</name>
    <name evidence="4" type="ORF">MCNS_33920</name>
</gene>
<feature type="domain" description="PE-PPE" evidence="3">
    <location>
        <begin position="213"/>
        <end position="434"/>
    </location>
</feature>
<evidence type="ECO:0000259" key="2">
    <source>
        <dbReference type="Pfam" id="PF00823"/>
    </source>
</evidence>
<dbReference type="PANTHER" id="PTHR46766:SF1">
    <property type="entry name" value="GLUTAMINE-RICH PROTEIN 2"/>
    <property type="match status" value="1"/>
</dbReference>
<dbReference type="Pfam" id="PF00823">
    <property type="entry name" value="PPE"/>
    <property type="match status" value="1"/>
</dbReference>
<evidence type="ECO:0000259" key="3">
    <source>
        <dbReference type="Pfam" id="PF08237"/>
    </source>
</evidence>
<dbReference type="InterPro" id="IPR000030">
    <property type="entry name" value="PPE_dom"/>
</dbReference>
<dbReference type="Proteomes" id="UP000467385">
    <property type="component" value="Chromosome"/>
</dbReference>
<dbReference type="EMBL" id="AP022613">
    <property type="protein sequence ID" value="BBZ40329.1"/>
    <property type="molecule type" value="Genomic_DNA"/>
</dbReference>
<dbReference type="AlphaFoldDB" id="A0A1X1TQA8"/>
<dbReference type="RefSeq" id="WP_085231205.1">
    <property type="nucleotide sequence ID" value="NZ_AP022613.1"/>
</dbReference>
<dbReference type="FunFam" id="1.20.1260.20:FF:000001">
    <property type="entry name" value="PPE family protein PPE41"/>
    <property type="match status" value="1"/>
</dbReference>
<dbReference type="Gene3D" id="1.20.1260.20">
    <property type="entry name" value="PPE superfamily"/>
    <property type="match status" value="1"/>
</dbReference>
<dbReference type="InterPro" id="IPR013228">
    <property type="entry name" value="PE-PPE_C"/>
</dbReference>
<evidence type="ECO:0000313" key="5">
    <source>
        <dbReference type="Proteomes" id="UP000467385"/>
    </source>
</evidence>
<keyword evidence="5" id="KW-1185">Reference proteome</keyword>
<evidence type="ECO:0000313" key="4">
    <source>
        <dbReference type="EMBL" id="BBZ40329.1"/>
    </source>
</evidence>
<dbReference type="STRING" id="44010.AWC00_03280"/>
<dbReference type="SUPFAM" id="SSF140459">
    <property type="entry name" value="PE/PPE dimer-like"/>
    <property type="match status" value="1"/>
</dbReference>
<proteinExistence type="inferred from homology"/>
<feature type="domain" description="PPE" evidence="2">
    <location>
        <begin position="3"/>
        <end position="165"/>
    </location>
</feature>
<protein>
    <submittedName>
        <fullName evidence="4">Putative PPE family protein PPE63</fullName>
    </submittedName>
</protein>
<accession>A0A1X1TQA8</accession>
<dbReference type="Pfam" id="PF08237">
    <property type="entry name" value="PE-PPE"/>
    <property type="match status" value="1"/>
</dbReference>
<reference evidence="4 5" key="1">
    <citation type="journal article" date="2019" name="Emerg. Microbes Infect.">
        <title>Comprehensive subspecies identification of 175 nontuberculous mycobacteria species based on 7547 genomic profiles.</title>
        <authorList>
            <person name="Matsumoto Y."/>
            <person name="Kinjo T."/>
            <person name="Motooka D."/>
            <person name="Nabeya D."/>
            <person name="Jung N."/>
            <person name="Uechi K."/>
            <person name="Horii T."/>
            <person name="Iida T."/>
            <person name="Fujita J."/>
            <person name="Nakamura S."/>
        </authorList>
    </citation>
    <scope>NUCLEOTIDE SEQUENCE [LARGE SCALE GENOMIC DNA]</scope>
    <source>
        <strain evidence="4 5">JCM 14738</strain>
    </source>
</reference>
<sequence>MTDFLVAPPEVNSLRLHSGAGAGSMLAAATAWDGLAAELPSAASSFASVTSNLSGWWRGASSASMRGLAAAYVSWLHLAAIHAKQAAAQATAVAAAFDAAFAATVHPAVVAANRARLRSLAGANVFGQNASAIAAVEAEYEQMWAQDVAAMVGYHAEASVAVGQLMPWQQVAAGSPSGIVIAVPGAAPGRLTGAETSWQYAALNGMIGKNWLPGITPRVVNYPAAAGLISGLFKPTANESFAIGQRALNTAILDAVSSGQSVVVTGLSEGAIVIDREEAYLAHAPNAPSPSMLTFVEFANPERGLAETFLRVGMHIGGVGYTLGAAPVSQYNTTVVYTQYDGWADFPDRPWHLLADVNALAGVPYLHTPTAFASPADAVEVSSVTNALGGTTTTYMIPTTTLPLLMPLEQLGVPAPIINGLNNFLTPIVNQGYSQYDPNGGPYLSRGVLW</sequence>
<organism evidence="4 5">
    <name type="scientific">Mycobacterium conspicuum</name>
    <dbReference type="NCBI Taxonomy" id="44010"/>
    <lineage>
        <taxon>Bacteria</taxon>
        <taxon>Bacillati</taxon>
        <taxon>Actinomycetota</taxon>
        <taxon>Actinomycetes</taxon>
        <taxon>Mycobacteriales</taxon>
        <taxon>Mycobacteriaceae</taxon>
        <taxon>Mycobacterium</taxon>
    </lineage>
</organism>